<evidence type="ECO:0000313" key="9">
    <source>
        <dbReference type="EMBL" id="AVX03805.1"/>
    </source>
</evidence>
<feature type="domain" description="Pyrroline-5-carboxylate reductase catalytic N-terminal" evidence="7">
    <location>
        <begin position="8"/>
        <end position="100"/>
    </location>
</feature>
<dbReference type="FunFam" id="1.10.3730.10:FF:000001">
    <property type="entry name" value="Pyrroline-5-carboxylate reductase"/>
    <property type="match status" value="1"/>
</dbReference>
<dbReference type="KEGG" id="mmyr:MXMO3_01274"/>
<dbReference type="InterPro" id="IPR028939">
    <property type="entry name" value="P5C_Rdtase_cat_N"/>
</dbReference>
<dbReference type="SUPFAM" id="SSF51735">
    <property type="entry name" value="NAD(P)-binding Rossmann-fold domains"/>
    <property type="match status" value="1"/>
</dbReference>
<accession>A0A2R4MCZ9</accession>
<dbReference type="Gene3D" id="3.40.50.720">
    <property type="entry name" value="NAD(P)-binding Rossmann-like Domain"/>
    <property type="match status" value="1"/>
</dbReference>
<dbReference type="AlphaFoldDB" id="A0A2R4MCZ9"/>
<comment type="catalytic activity">
    <reaction evidence="4">
        <text>L-proline + NADP(+) = (S)-1-pyrroline-5-carboxylate + NADPH + 2 H(+)</text>
        <dbReference type="Rhea" id="RHEA:14109"/>
        <dbReference type="ChEBI" id="CHEBI:15378"/>
        <dbReference type="ChEBI" id="CHEBI:17388"/>
        <dbReference type="ChEBI" id="CHEBI:57783"/>
        <dbReference type="ChEBI" id="CHEBI:58349"/>
        <dbReference type="ChEBI" id="CHEBI:60039"/>
        <dbReference type="EC" id="1.5.1.2"/>
    </reaction>
</comment>
<dbReference type="EC" id="1.5.1.2" evidence="4 5"/>
<evidence type="ECO:0000256" key="1">
    <source>
        <dbReference type="ARBA" id="ARBA00005525"/>
    </source>
</evidence>
<comment type="similarity">
    <text evidence="1 4">Belongs to the pyrroline-5-carboxylate reductase family.</text>
</comment>
<sequence>MLGDVGPVVLVGAGKMGMAMADGWLDAGLSPDRLILVDPNPSSSVRHKASTVGLTIYQSVPDKDAQVIVLAVKPQVADDVLASIKPAIGDDSVLISVMAGISIAKMEKLSGCAKVIRAMPNTPAQIGKGITGVFSNRAVDPQDRMIADNLLEASGDVVWLNEEDDINKVTGVAGSGPAYVFYMVEALAEAAETNGMPPEMAMRFARQTIVGAAGLLEYDNQTSAEQLRENVTSPNGTTYAGLQVLMSEDGLVPLMEKTVRAAVERARELGEDE</sequence>
<feature type="binding site" evidence="6">
    <location>
        <begin position="71"/>
        <end position="74"/>
    </location>
    <ligand>
        <name>NADP(+)</name>
        <dbReference type="ChEBI" id="CHEBI:58349"/>
    </ligand>
</feature>
<comment type="pathway">
    <text evidence="4">Amino-acid biosynthesis; L-proline biosynthesis; L-proline from L-glutamate 5-semialdehyde: step 1/1.</text>
</comment>
<proteinExistence type="inferred from homology"/>
<dbReference type="Gene3D" id="1.10.3730.10">
    <property type="entry name" value="ProC C-terminal domain-like"/>
    <property type="match status" value="1"/>
</dbReference>
<name>A0A2R4MCZ9_9HYPH</name>
<comment type="function">
    <text evidence="4">Catalyzes the reduction of 1-pyrroline-5-carboxylate (PCA) to L-proline.</text>
</comment>
<evidence type="ECO:0000256" key="5">
    <source>
        <dbReference type="NCBIfam" id="TIGR00112"/>
    </source>
</evidence>
<keyword evidence="2 4" id="KW-0521">NADP</keyword>
<protein>
    <recommendedName>
        <fullName evidence="4 5">Pyrroline-5-carboxylate reductase</fullName>
        <shortName evidence="4">P5C reductase</shortName>
        <shortName evidence="4">P5CR</shortName>
        <ecNumber evidence="4 5">1.5.1.2</ecNumber>
    </recommendedName>
    <alternativeName>
        <fullName evidence="4">PCA reductase</fullName>
    </alternativeName>
</protein>
<evidence type="ECO:0000313" key="10">
    <source>
        <dbReference type="Proteomes" id="UP000258927"/>
    </source>
</evidence>
<evidence type="ECO:0000259" key="8">
    <source>
        <dbReference type="Pfam" id="PF14748"/>
    </source>
</evidence>
<dbReference type="NCBIfam" id="TIGR00112">
    <property type="entry name" value="proC"/>
    <property type="match status" value="1"/>
</dbReference>
<dbReference type="PANTHER" id="PTHR11645:SF0">
    <property type="entry name" value="PYRROLINE-5-CARBOXYLATE REDUCTASE 3"/>
    <property type="match status" value="1"/>
</dbReference>
<keyword evidence="3 4" id="KW-0560">Oxidoreductase</keyword>
<organism evidence="9 10">
    <name type="scientific">Maritalea myrionectae</name>
    <dbReference type="NCBI Taxonomy" id="454601"/>
    <lineage>
        <taxon>Bacteria</taxon>
        <taxon>Pseudomonadati</taxon>
        <taxon>Pseudomonadota</taxon>
        <taxon>Alphaproteobacteria</taxon>
        <taxon>Hyphomicrobiales</taxon>
        <taxon>Devosiaceae</taxon>
        <taxon>Maritalea</taxon>
    </lineage>
</organism>
<dbReference type="UniPathway" id="UPA00098">
    <property type="reaction ID" value="UER00361"/>
</dbReference>
<dbReference type="Pfam" id="PF03807">
    <property type="entry name" value="F420_oxidored"/>
    <property type="match status" value="1"/>
</dbReference>
<keyword evidence="4" id="KW-0641">Proline biosynthesis</keyword>
<dbReference type="PIRSF" id="PIRSF000193">
    <property type="entry name" value="Pyrrol-5-carb_rd"/>
    <property type="match status" value="1"/>
</dbReference>
<dbReference type="GO" id="GO:0055129">
    <property type="term" value="P:L-proline biosynthetic process"/>
    <property type="evidence" value="ECO:0007669"/>
    <property type="project" value="UniProtKB-UniRule"/>
</dbReference>
<dbReference type="InterPro" id="IPR000304">
    <property type="entry name" value="Pyrroline-COOH_reductase"/>
</dbReference>
<keyword evidence="4" id="KW-0028">Amino-acid biosynthesis</keyword>
<dbReference type="InterPro" id="IPR036291">
    <property type="entry name" value="NAD(P)-bd_dom_sf"/>
</dbReference>
<keyword evidence="10" id="KW-1185">Reference proteome</keyword>
<dbReference type="InterPro" id="IPR008927">
    <property type="entry name" value="6-PGluconate_DH-like_C_sf"/>
</dbReference>
<keyword evidence="4" id="KW-0963">Cytoplasm</keyword>
<dbReference type="RefSeq" id="WP_117395312.1">
    <property type="nucleotide sequence ID" value="NZ_CP021330.1"/>
</dbReference>
<dbReference type="GO" id="GO:0004735">
    <property type="term" value="F:pyrroline-5-carboxylate reductase activity"/>
    <property type="evidence" value="ECO:0007669"/>
    <property type="project" value="UniProtKB-UniRule"/>
</dbReference>
<dbReference type="Pfam" id="PF14748">
    <property type="entry name" value="P5CR_dimer"/>
    <property type="match status" value="1"/>
</dbReference>
<dbReference type="SUPFAM" id="SSF48179">
    <property type="entry name" value="6-phosphogluconate dehydrogenase C-terminal domain-like"/>
    <property type="match status" value="1"/>
</dbReference>
<dbReference type="GO" id="GO:0005737">
    <property type="term" value="C:cytoplasm"/>
    <property type="evidence" value="ECO:0007669"/>
    <property type="project" value="UniProtKB-SubCell"/>
</dbReference>
<gene>
    <name evidence="4" type="primary">proC</name>
    <name evidence="9" type="ORF">MXMO3_01274</name>
</gene>
<reference evidence="9 10" key="1">
    <citation type="submission" date="2017-05" db="EMBL/GenBank/DDBJ databases">
        <title>Genome Analysis of Maritalea myrionectae HL2708#5.</title>
        <authorList>
            <consortium name="Cotde Inc.-PKNU"/>
            <person name="Jang D."/>
            <person name="Oh H.-M."/>
        </authorList>
    </citation>
    <scope>NUCLEOTIDE SEQUENCE [LARGE SCALE GENOMIC DNA]</scope>
    <source>
        <strain evidence="9 10">HL2708#5</strain>
    </source>
</reference>
<dbReference type="InterPro" id="IPR029036">
    <property type="entry name" value="P5CR_dimer"/>
</dbReference>
<dbReference type="STRING" id="1122213.GCA_000423365_01522"/>
<dbReference type="EMBL" id="CP021330">
    <property type="protein sequence ID" value="AVX03805.1"/>
    <property type="molecule type" value="Genomic_DNA"/>
</dbReference>
<evidence type="ECO:0000256" key="4">
    <source>
        <dbReference type="HAMAP-Rule" id="MF_01925"/>
    </source>
</evidence>
<evidence type="ECO:0000256" key="2">
    <source>
        <dbReference type="ARBA" id="ARBA00022857"/>
    </source>
</evidence>
<feature type="domain" description="Pyrroline-5-carboxylate reductase dimerisation" evidence="8">
    <location>
        <begin position="163"/>
        <end position="269"/>
    </location>
</feature>
<evidence type="ECO:0000259" key="7">
    <source>
        <dbReference type="Pfam" id="PF03807"/>
    </source>
</evidence>
<dbReference type="HAMAP" id="MF_01925">
    <property type="entry name" value="P5C_reductase"/>
    <property type="match status" value="1"/>
</dbReference>
<dbReference type="PANTHER" id="PTHR11645">
    <property type="entry name" value="PYRROLINE-5-CARBOXYLATE REDUCTASE"/>
    <property type="match status" value="1"/>
</dbReference>
<comment type="subcellular location">
    <subcellularLocation>
        <location evidence="4">Cytoplasm</location>
    </subcellularLocation>
</comment>
<dbReference type="Proteomes" id="UP000258927">
    <property type="component" value="Chromosome"/>
</dbReference>
<evidence type="ECO:0000256" key="3">
    <source>
        <dbReference type="ARBA" id="ARBA00023002"/>
    </source>
</evidence>
<comment type="catalytic activity">
    <reaction evidence="4">
        <text>L-proline + NAD(+) = (S)-1-pyrroline-5-carboxylate + NADH + 2 H(+)</text>
        <dbReference type="Rhea" id="RHEA:14105"/>
        <dbReference type="ChEBI" id="CHEBI:15378"/>
        <dbReference type="ChEBI" id="CHEBI:17388"/>
        <dbReference type="ChEBI" id="CHEBI:57540"/>
        <dbReference type="ChEBI" id="CHEBI:57945"/>
        <dbReference type="ChEBI" id="CHEBI:60039"/>
        <dbReference type="EC" id="1.5.1.2"/>
    </reaction>
</comment>
<evidence type="ECO:0000256" key="6">
    <source>
        <dbReference type="PIRSR" id="PIRSR000193-1"/>
    </source>
</evidence>